<feature type="domain" description="ABM" evidence="1">
    <location>
        <begin position="2"/>
        <end position="90"/>
    </location>
</feature>
<reference evidence="3" key="1">
    <citation type="submission" date="2016-10" db="EMBL/GenBank/DDBJ databases">
        <authorList>
            <person name="Varghese N."/>
            <person name="Submissions S."/>
        </authorList>
    </citation>
    <scope>NUCLEOTIDE SEQUENCE [LARGE SCALE GENOMIC DNA]</scope>
    <source>
        <strain evidence="3">DSM 16995</strain>
    </source>
</reference>
<evidence type="ECO:0000313" key="2">
    <source>
        <dbReference type="EMBL" id="SDK91545.1"/>
    </source>
</evidence>
<dbReference type="InterPro" id="IPR007138">
    <property type="entry name" value="ABM_dom"/>
</dbReference>
<gene>
    <name evidence="2" type="ORF">SAMN05660337_1692</name>
</gene>
<keyword evidence="3" id="KW-1185">Reference proteome</keyword>
<sequence>MIILTAALQAKKGKETEVEQILVHMVSETAQEEGALEYRLHKSKNNDGSFLFYEKYSGQTAFETHVASAHYKQLGEQLGGLLAKEPIIDFYDFITGIPE</sequence>
<dbReference type="Pfam" id="PF03992">
    <property type="entry name" value="ABM"/>
    <property type="match status" value="1"/>
</dbReference>
<name>A0A1G9FT85_9BACT</name>
<dbReference type="PROSITE" id="PS51725">
    <property type="entry name" value="ABM"/>
    <property type="match status" value="1"/>
</dbReference>
<dbReference type="Gene3D" id="3.30.70.100">
    <property type="match status" value="1"/>
</dbReference>
<dbReference type="SUPFAM" id="SSF54909">
    <property type="entry name" value="Dimeric alpha+beta barrel"/>
    <property type="match status" value="1"/>
</dbReference>
<dbReference type="PANTHER" id="PTHR33336">
    <property type="entry name" value="QUINOL MONOOXYGENASE YGIN-RELATED"/>
    <property type="match status" value="1"/>
</dbReference>
<keyword evidence="2" id="KW-0560">Oxidoreductase</keyword>
<accession>A0A1G9FT85</accession>
<organism evidence="2 3">
    <name type="scientific">Maridesulfovibrio ferrireducens</name>
    <dbReference type="NCBI Taxonomy" id="246191"/>
    <lineage>
        <taxon>Bacteria</taxon>
        <taxon>Pseudomonadati</taxon>
        <taxon>Thermodesulfobacteriota</taxon>
        <taxon>Desulfovibrionia</taxon>
        <taxon>Desulfovibrionales</taxon>
        <taxon>Desulfovibrionaceae</taxon>
        <taxon>Maridesulfovibrio</taxon>
    </lineage>
</organism>
<dbReference type="Proteomes" id="UP000199053">
    <property type="component" value="Unassembled WGS sequence"/>
</dbReference>
<dbReference type="PANTHER" id="PTHR33336:SF15">
    <property type="entry name" value="ABM DOMAIN-CONTAINING PROTEIN"/>
    <property type="match status" value="1"/>
</dbReference>
<dbReference type="InterPro" id="IPR011008">
    <property type="entry name" value="Dimeric_a/b-barrel"/>
</dbReference>
<dbReference type="GO" id="GO:0004497">
    <property type="term" value="F:monooxygenase activity"/>
    <property type="evidence" value="ECO:0007669"/>
    <property type="project" value="UniProtKB-KW"/>
</dbReference>
<dbReference type="OrthoDB" id="9806189at2"/>
<dbReference type="STRING" id="246191.SAMN05660337_1692"/>
<dbReference type="EMBL" id="FNGA01000002">
    <property type="protein sequence ID" value="SDK91545.1"/>
    <property type="molecule type" value="Genomic_DNA"/>
</dbReference>
<evidence type="ECO:0000313" key="3">
    <source>
        <dbReference type="Proteomes" id="UP000199053"/>
    </source>
</evidence>
<dbReference type="InterPro" id="IPR050744">
    <property type="entry name" value="AI-2_Isomerase_LsrG"/>
</dbReference>
<proteinExistence type="predicted"/>
<protein>
    <submittedName>
        <fullName evidence="2">Quinol monooxygenase YgiN</fullName>
    </submittedName>
</protein>
<dbReference type="RefSeq" id="WP_092160065.1">
    <property type="nucleotide sequence ID" value="NZ_FNGA01000002.1"/>
</dbReference>
<keyword evidence="2" id="KW-0503">Monooxygenase</keyword>
<evidence type="ECO:0000259" key="1">
    <source>
        <dbReference type="PROSITE" id="PS51725"/>
    </source>
</evidence>
<dbReference type="AlphaFoldDB" id="A0A1G9FT85"/>